<dbReference type="PANTHER" id="PTHR33048:SF57">
    <property type="entry name" value="INTEGRAL MEMBRANE PROTEIN-RELATED"/>
    <property type="match status" value="1"/>
</dbReference>
<keyword evidence="4 7" id="KW-0472">Membrane</keyword>
<feature type="compositionally biased region" description="Polar residues" evidence="6">
    <location>
        <begin position="278"/>
        <end position="294"/>
    </location>
</feature>
<dbReference type="InterPro" id="IPR049326">
    <property type="entry name" value="Rhodopsin_dom_fungi"/>
</dbReference>
<feature type="transmembrane region" description="Helical" evidence="7">
    <location>
        <begin position="94"/>
        <end position="120"/>
    </location>
</feature>
<dbReference type="eggNOG" id="ENOG502SM41">
    <property type="taxonomic scope" value="Eukaryota"/>
</dbReference>
<feature type="transmembrane region" description="Helical" evidence="7">
    <location>
        <begin position="251"/>
        <end position="269"/>
    </location>
</feature>
<sequence>MTVIFPIVTSAQRAVLGVALSFSILAVTAVALRLLAHQIARKKWTPSDYFIIAACIFAVALQSISITGVVQAGIGYDHVTSIAAIYGIQPITKLLQLIIPLQFLWVLSLSCTKVSILLLYLRIFPVTAVVRIAWVTIGVIVAWAIATILVGCLICRPFAYNWDQTIPGGSCGNQVTSFTATGVINLVTDVIVLVTPMPLLYRLQMAMYKKVTLMTVFGLGIVTCVISALRISVLSTMDFQDITYTIPRANIFSGVEPCLAIILASVPLMRPLLGRSRYTPTTTGRGNAKSSSPSAGPKNASGDGFQPLDDDSSQLWLRPLGPKHSADITAQKSASIGDLSCRSEGSLEARNAGHTTSGQNWKDGIRIRQDWAVLKGSQKSHS</sequence>
<dbReference type="HOGENOM" id="CLU_028200_0_1_1"/>
<dbReference type="EMBL" id="CH476603">
    <property type="protein sequence ID" value="EAU32745.1"/>
    <property type="molecule type" value="Genomic_DNA"/>
</dbReference>
<evidence type="ECO:0000313" key="9">
    <source>
        <dbReference type="EMBL" id="EAU32745.1"/>
    </source>
</evidence>
<dbReference type="GeneID" id="4319084"/>
<proteinExistence type="inferred from homology"/>
<comment type="similarity">
    <text evidence="5">Belongs to the SAT4 family.</text>
</comment>
<dbReference type="OMA" id="LDASDYC"/>
<evidence type="ECO:0000256" key="4">
    <source>
        <dbReference type="ARBA" id="ARBA00023136"/>
    </source>
</evidence>
<feature type="transmembrane region" description="Helical" evidence="7">
    <location>
        <begin position="179"/>
        <end position="201"/>
    </location>
</feature>
<organism evidence="9 10">
    <name type="scientific">Aspergillus terreus (strain NIH 2624 / FGSC A1156)</name>
    <dbReference type="NCBI Taxonomy" id="341663"/>
    <lineage>
        <taxon>Eukaryota</taxon>
        <taxon>Fungi</taxon>
        <taxon>Dikarya</taxon>
        <taxon>Ascomycota</taxon>
        <taxon>Pezizomycotina</taxon>
        <taxon>Eurotiomycetes</taxon>
        <taxon>Eurotiomycetidae</taxon>
        <taxon>Eurotiales</taxon>
        <taxon>Aspergillaceae</taxon>
        <taxon>Aspergillus</taxon>
        <taxon>Aspergillus subgen. Circumdati</taxon>
    </lineage>
</organism>
<feature type="region of interest" description="Disordered" evidence="6">
    <location>
        <begin position="277"/>
        <end position="305"/>
    </location>
</feature>
<evidence type="ECO:0000259" key="8">
    <source>
        <dbReference type="Pfam" id="PF20684"/>
    </source>
</evidence>
<dbReference type="Pfam" id="PF20684">
    <property type="entry name" value="Fung_rhodopsin"/>
    <property type="match status" value="1"/>
</dbReference>
<name>Q0CG31_ASPTN</name>
<feature type="transmembrane region" description="Helical" evidence="7">
    <location>
        <begin position="14"/>
        <end position="36"/>
    </location>
</feature>
<evidence type="ECO:0000256" key="7">
    <source>
        <dbReference type="SAM" id="Phobius"/>
    </source>
</evidence>
<dbReference type="PANTHER" id="PTHR33048">
    <property type="entry name" value="PTH11-LIKE INTEGRAL MEMBRANE PROTEIN (AFU_ORTHOLOGUE AFUA_5G11245)"/>
    <property type="match status" value="1"/>
</dbReference>
<evidence type="ECO:0000256" key="1">
    <source>
        <dbReference type="ARBA" id="ARBA00004141"/>
    </source>
</evidence>
<dbReference type="OrthoDB" id="10017208at2759"/>
<evidence type="ECO:0000256" key="6">
    <source>
        <dbReference type="SAM" id="MobiDB-lite"/>
    </source>
</evidence>
<keyword evidence="2 7" id="KW-0812">Transmembrane</keyword>
<evidence type="ECO:0000313" key="10">
    <source>
        <dbReference type="Proteomes" id="UP000007963"/>
    </source>
</evidence>
<accession>Q0CG31</accession>
<feature type="domain" description="Rhodopsin" evidence="8">
    <location>
        <begin position="32"/>
        <end position="274"/>
    </location>
</feature>
<dbReference type="VEuPathDB" id="FungiDB:ATEG_07361"/>
<dbReference type="InterPro" id="IPR052337">
    <property type="entry name" value="SAT4-like"/>
</dbReference>
<evidence type="ECO:0000256" key="5">
    <source>
        <dbReference type="ARBA" id="ARBA00038359"/>
    </source>
</evidence>
<dbReference type="AlphaFoldDB" id="Q0CG31"/>
<comment type="subcellular location">
    <subcellularLocation>
        <location evidence="1">Membrane</location>
        <topology evidence="1">Multi-pass membrane protein</topology>
    </subcellularLocation>
</comment>
<dbReference type="Proteomes" id="UP000007963">
    <property type="component" value="Unassembled WGS sequence"/>
</dbReference>
<gene>
    <name evidence="9" type="ORF">ATEG_07361</name>
</gene>
<evidence type="ECO:0000256" key="2">
    <source>
        <dbReference type="ARBA" id="ARBA00022692"/>
    </source>
</evidence>
<feature type="transmembrane region" description="Helical" evidence="7">
    <location>
        <begin position="132"/>
        <end position="159"/>
    </location>
</feature>
<dbReference type="GO" id="GO:0016020">
    <property type="term" value="C:membrane"/>
    <property type="evidence" value="ECO:0007669"/>
    <property type="project" value="UniProtKB-SubCell"/>
</dbReference>
<protein>
    <recommendedName>
        <fullName evidence="8">Rhodopsin domain-containing protein</fullName>
    </recommendedName>
</protein>
<reference evidence="10" key="1">
    <citation type="submission" date="2005-09" db="EMBL/GenBank/DDBJ databases">
        <title>Annotation of the Aspergillus terreus NIH2624 genome.</title>
        <authorList>
            <person name="Birren B.W."/>
            <person name="Lander E.S."/>
            <person name="Galagan J.E."/>
            <person name="Nusbaum C."/>
            <person name="Devon K."/>
            <person name="Henn M."/>
            <person name="Ma L.-J."/>
            <person name="Jaffe D.B."/>
            <person name="Butler J."/>
            <person name="Alvarez P."/>
            <person name="Gnerre S."/>
            <person name="Grabherr M."/>
            <person name="Kleber M."/>
            <person name="Mauceli E.W."/>
            <person name="Brockman W."/>
            <person name="Rounsley S."/>
            <person name="Young S.K."/>
            <person name="LaButti K."/>
            <person name="Pushparaj V."/>
            <person name="DeCaprio D."/>
            <person name="Crawford M."/>
            <person name="Koehrsen M."/>
            <person name="Engels R."/>
            <person name="Montgomery P."/>
            <person name="Pearson M."/>
            <person name="Howarth C."/>
            <person name="Larson L."/>
            <person name="Luoma S."/>
            <person name="White J."/>
            <person name="Alvarado L."/>
            <person name="Kodira C.D."/>
            <person name="Zeng Q."/>
            <person name="Oleary S."/>
            <person name="Yandava C."/>
            <person name="Denning D.W."/>
            <person name="Nierman W.C."/>
            <person name="Milne T."/>
            <person name="Madden K."/>
        </authorList>
    </citation>
    <scope>NUCLEOTIDE SEQUENCE [LARGE SCALE GENOMIC DNA]</scope>
    <source>
        <strain evidence="10">NIH 2624 / FGSC A1156</strain>
    </source>
</reference>
<keyword evidence="3 7" id="KW-1133">Transmembrane helix</keyword>
<feature type="transmembrane region" description="Helical" evidence="7">
    <location>
        <begin position="48"/>
        <end position="74"/>
    </location>
</feature>
<dbReference type="RefSeq" id="XP_001210047.1">
    <property type="nucleotide sequence ID" value="XM_001210047.1"/>
</dbReference>
<evidence type="ECO:0000256" key="3">
    <source>
        <dbReference type="ARBA" id="ARBA00022989"/>
    </source>
</evidence>
<feature type="transmembrane region" description="Helical" evidence="7">
    <location>
        <begin position="213"/>
        <end position="231"/>
    </location>
</feature>